<dbReference type="InterPro" id="IPR002323">
    <property type="entry name" value="Cyt_CIE"/>
</dbReference>
<dbReference type="InterPro" id="IPR036909">
    <property type="entry name" value="Cyt_c-like_dom_sf"/>
</dbReference>
<dbReference type="GO" id="GO:0009055">
    <property type="term" value="F:electron transfer activity"/>
    <property type="evidence" value="ECO:0007669"/>
    <property type="project" value="InterPro"/>
</dbReference>
<gene>
    <name evidence="9" type="ORF">ES754_08175</name>
</gene>
<dbReference type="OrthoDB" id="9814708at2"/>
<reference evidence="9 10" key="1">
    <citation type="submission" date="2019-08" db="EMBL/GenBank/DDBJ databases">
        <title>Genome sequence of Psychrobacter frigidicola ACAM304 (type strain).</title>
        <authorList>
            <person name="Bowman J.P."/>
        </authorList>
    </citation>
    <scope>NUCLEOTIDE SEQUENCE [LARGE SCALE GENOMIC DNA]</scope>
    <source>
        <strain evidence="9 10">ACAM 304</strain>
    </source>
</reference>
<accession>A0A5C7A5A4</accession>
<feature type="signal peptide" evidence="7">
    <location>
        <begin position="1"/>
        <end position="22"/>
    </location>
</feature>
<name>A0A5C7A5A4_9GAMM</name>
<keyword evidence="7" id="KW-0732">Signal</keyword>
<organism evidence="9 10">
    <name type="scientific">Psychrobacter frigidicola</name>
    <dbReference type="NCBI Taxonomy" id="45611"/>
    <lineage>
        <taxon>Bacteria</taxon>
        <taxon>Pseudomonadati</taxon>
        <taxon>Pseudomonadota</taxon>
        <taxon>Gammaproteobacteria</taxon>
        <taxon>Moraxellales</taxon>
        <taxon>Moraxellaceae</taxon>
        <taxon>Psychrobacter</taxon>
    </lineage>
</organism>
<dbReference type="InterPro" id="IPR009056">
    <property type="entry name" value="Cyt_c-like_dom"/>
</dbReference>
<dbReference type="EMBL" id="VORZ01000002">
    <property type="protein sequence ID" value="TXD96983.1"/>
    <property type="molecule type" value="Genomic_DNA"/>
</dbReference>
<evidence type="ECO:0000256" key="4">
    <source>
        <dbReference type="ARBA" id="ARBA00022982"/>
    </source>
</evidence>
<proteinExistence type="predicted"/>
<dbReference type="GO" id="GO:0020037">
    <property type="term" value="F:heme binding"/>
    <property type="evidence" value="ECO:0007669"/>
    <property type="project" value="InterPro"/>
</dbReference>
<dbReference type="PANTHER" id="PTHR40942:SF4">
    <property type="entry name" value="CYTOCHROME C5"/>
    <property type="match status" value="1"/>
</dbReference>
<dbReference type="Proteomes" id="UP000321903">
    <property type="component" value="Unassembled WGS sequence"/>
</dbReference>
<dbReference type="GO" id="GO:0005506">
    <property type="term" value="F:iron ion binding"/>
    <property type="evidence" value="ECO:0007669"/>
    <property type="project" value="InterPro"/>
</dbReference>
<evidence type="ECO:0000313" key="10">
    <source>
        <dbReference type="Proteomes" id="UP000321903"/>
    </source>
</evidence>
<dbReference type="RefSeq" id="WP_147223688.1">
    <property type="nucleotide sequence ID" value="NZ_CAJGYY010000001.1"/>
</dbReference>
<feature type="domain" description="Cytochrome c" evidence="8">
    <location>
        <begin position="97"/>
        <end position="176"/>
    </location>
</feature>
<keyword evidence="3 6" id="KW-0479">Metal-binding</keyword>
<keyword evidence="5 6" id="KW-0408">Iron</keyword>
<dbReference type="PRINTS" id="PR00607">
    <property type="entry name" value="CYTCHROMECIE"/>
</dbReference>
<keyword evidence="10" id="KW-1185">Reference proteome</keyword>
<evidence type="ECO:0000256" key="2">
    <source>
        <dbReference type="ARBA" id="ARBA00022617"/>
    </source>
</evidence>
<evidence type="ECO:0000256" key="3">
    <source>
        <dbReference type="ARBA" id="ARBA00022723"/>
    </source>
</evidence>
<comment type="caution">
    <text evidence="9">The sequence shown here is derived from an EMBL/GenBank/DDBJ whole genome shotgun (WGS) entry which is preliminary data.</text>
</comment>
<dbReference type="SUPFAM" id="SSF46626">
    <property type="entry name" value="Cytochrome c"/>
    <property type="match status" value="1"/>
</dbReference>
<feature type="chain" id="PRO_5022852688" evidence="7">
    <location>
        <begin position="23"/>
        <end position="177"/>
    </location>
</feature>
<keyword evidence="2 6" id="KW-0349">Heme</keyword>
<protein>
    <submittedName>
        <fullName evidence="9">Cytochrome c5 family protein</fullName>
    </submittedName>
</protein>
<dbReference type="Pfam" id="PF13442">
    <property type="entry name" value="Cytochrome_CBB3"/>
    <property type="match status" value="1"/>
</dbReference>
<evidence type="ECO:0000256" key="6">
    <source>
        <dbReference type="PROSITE-ProRule" id="PRU00433"/>
    </source>
</evidence>
<dbReference type="PANTHER" id="PTHR40942">
    <property type="match status" value="1"/>
</dbReference>
<evidence type="ECO:0000256" key="1">
    <source>
        <dbReference type="ARBA" id="ARBA00022448"/>
    </source>
</evidence>
<dbReference type="AlphaFoldDB" id="A0A5C7A5A4"/>
<dbReference type="Gene3D" id="1.10.760.10">
    <property type="entry name" value="Cytochrome c-like domain"/>
    <property type="match status" value="1"/>
</dbReference>
<dbReference type="PROSITE" id="PS51257">
    <property type="entry name" value="PROKAR_LIPOPROTEIN"/>
    <property type="match status" value="1"/>
</dbReference>
<dbReference type="PROSITE" id="PS51007">
    <property type="entry name" value="CYTC"/>
    <property type="match status" value="1"/>
</dbReference>
<evidence type="ECO:0000259" key="8">
    <source>
        <dbReference type="PROSITE" id="PS51007"/>
    </source>
</evidence>
<evidence type="ECO:0000256" key="5">
    <source>
        <dbReference type="ARBA" id="ARBA00023004"/>
    </source>
</evidence>
<evidence type="ECO:0000313" key="9">
    <source>
        <dbReference type="EMBL" id="TXD96983.1"/>
    </source>
</evidence>
<keyword evidence="1" id="KW-0813">Transport</keyword>
<keyword evidence="4" id="KW-0249">Electron transport</keyword>
<evidence type="ECO:0000256" key="7">
    <source>
        <dbReference type="SAM" id="SignalP"/>
    </source>
</evidence>
<sequence>MKKSALWAAFAVTIGLSMSACSSDKEAKSESGEVMAVDRVEAAADLARKNGPKAEDMVFEETAPVATAEADMTAAVDAPDSAEAASTETAAAAPEVVASNVGEQLYNKQCMACHATGLLNAPKYGDAAAWAPRIAKGKETLYTHAANGFNQMNAQVNAEVSEDQVHAAVDYMVAAAS</sequence>